<dbReference type="RefSeq" id="WP_325822256.1">
    <property type="nucleotide sequence ID" value="NZ_JAMWIR010000001.1"/>
</dbReference>
<proteinExistence type="inferred from homology"/>
<reference evidence="4 5" key="1">
    <citation type="submission" date="2022-06" db="EMBL/GenBank/DDBJ databases">
        <title>Whole Genome analysis of Bacterial isolates collected during year 2020 from Guwahati, Assam, India.</title>
        <authorList>
            <person name="Mendem S.K."/>
            <person name="Rakshit O."/>
            <person name="Murugesan D."/>
            <person name="Saikia K."/>
            <person name="Shome R."/>
            <person name="Raisen C."/>
            <person name="Holmes M.A."/>
            <person name="Shome B.R."/>
        </authorList>
    </citation>
    <scope>NUCLEOTIDE SEQUENCE [LARGE SCALE GENOMIC DNA]</scope>
    <source>
        <strain evidence="4 5">Sil NS 53</strain>
    </source>
</reference>
<comment type="caution">
    <text evidence="4">The sequence shown here is derived from an EMBL/GenBank/DDBJ whole genome shotgun (WGS) entry which is preliminary data.</text>
</comment>
<protein>
    <submittedName>
        <fullName evidence="4">YchO/YchP family invasin</fullName>
    </submittedName>
</protein>
<dbReference type="NCBIfam" id="NF007556">
    <property type="entry name" value="PRK10177.1"/>
    <property type="match status" value="1"/>
</dbReference>
<dbReference type="InterPro" id="IPR038177">
    <property type="entry name" value="IAT_beta_sf"/>
</dbReference>
<feature type="signal peptide" evidence="2">
    <location>
        <begin position="1"/>
        <end position="23"/>
    </location>
</feature>
<feature type="domain" description="Inverse autotransporter beta-domain" evidence="3">
    <location>
        <begin position="62"/>
        <end position="341"/>
    </location>
</feature>
<dbReference type="EMBL" id="JAMWJU010000001">
    <property type="protein sequence ID" value="MEB7541118.1"/>
    <property type="molecule type" value="Genomic_DNA"/>
</dbReference>
<dbReference type="InterPro" id="IPR024519">
    <property type="entry name" value="IAT_beta"/>
</dbReference>
<dbReference type="Pfam" id="PF11924">
    <property type="entry name" value="IAT_beta"/>
    <property type="match status" value="1"/>
</dbReference>
<dbReference type="Proteomes" id="UP001310558">
    <property type="component" value="Unassembled WGS sequence"/>
</dbReference>
<evidence type="ECO:0000259" key="3">
    <source>
        <dbReference type="Pfam" id="PF11924"/>
    </source>
</evidence>
<feature type="chain" id="PRO_5047338052" evidence="2">
    <location>
        <begin position="24"/>
        <end position="468"/>
    </location>
</feature>
<evidence type="ECO:0000313" key="5">
    <source>
        <dbReference type="Proteomes" id="UP001310558"/>
    </source>
</evidence>
<organism evidence="4 5">
    <name type="scientific">Enterobacter huaxiensis</name>
    <dbReference type="NCBI Taxonomy" id="2494702"/>
    <lineage>
        <taxon>Bacteria</taxon>
        <taxon>Pseudomonadati</taxon>
        <taxon>Pseudomonadota</taxon>
        <taxon>Gammaproteobacteria</taxon>
        <taxon>Enterobacterales</taxon>
        <taxon>Enterobacteriaceae</taxon>
        <taxon>Enterobacter</taxon>
    </lineage>
</organism>
<dbReference type="PANTHER" id="PTHR39576">
    <property type="entry name" value="ATTACHING AND EFFACING PROTEIN HOMOLOG-RELATED-RELATED"/>
    <property type="match status" value="1"/>
</dbReference>
<gene>
    <name evidence="4" type="ORF">NGC28_01465</name>
</gene>
<evidence type="ECO:0000256" key="2">
    <source>
        <dbReference type="SAM" id="SignalP"/>
    </source>
</evidence>
<keyword evidence="5" id="KW-1185">Reference proteome</keyword>
<dbReference type="InterPro" id="IPR051715">
    <property type="entry name" value="Intimin-Invasin_domain"/>
</dbReference>
<evidence type="ECO:0000313" key="4">
    <source>
        <dbReference type="EMBL" id="MEB7541118.1"/>
    </source>
</evidence>
<name>A0ABU6EKB3_9ENTR</name>
<dbReference type="PANTHER" id="PTHR39576:SF1">
    <property type="entry name" value="INVASIN"/>
    <property type="match status" value="1"/>
</dbReference>
<sequence length="468" mass="51941">MAVWSRIRSLFLLPLISAGAVYGAPNSFMQQAQNPFDNNGDNLPDLGMAKPTAEGEKHLAEMAKAFGEASMTDNGLTTGEQARQFAFGQVRDVVSGEVNDRIESWLSPLGKASVNLLVDDEGRFNGSSGSWFIPWSDNNRYLSWSQLGLTQQKDGLVSNAGIGQRWIAGRWLLGYNTFYDNLLDENLQRAGLGAEAWGENLRLSANYYQPFASWRDSSDVQEQRMARGYDVTAKAWLPWFHHLNTSVSFEQYFGDSVDLFNSGTGYHNPMAVNLGLDYTPVPLVTLSAAHKQGESGVSQNNLGLKLNYRFGVPLAKQLSASEVAATRSLRGSRYDSPERDNLPVMEFRQRKTLSVYLATPPWDLKGGETVMLKLQIRSTHGIRQIHWQGDTQALSLTSPAKSNSSEGWSAIMPAWNYGDGAKNQWRLSAVVEDENGQRVSSNEITLTVVQPLVALPNDDPRWKLLPEE</sequence>
<accession>A0ABU6EKB3</accession>
<dbReference type="Gene3D" id="2.40.160.160">
    <property type="entry name" value="Inverse autotransporter, beta-domain"/>
    <property type="match status" value="1"/>
</dbReference>
<evidence type="ECO:0000256" key="1">
    <source>
        <dbReference type="ARBA" id="ARBA00010116"/>
    </source>
</evidence>
<comment type="similarity">
    <text evidence="1">Belongs to the intimin/invasin family.</text>
</comment>
<keyword evidence="2" id="KW-0732">Signal</keyword>